<comment type="caution">
    <text evidence="1">The sequence shown here is derived from an EMBL/GenBank/DDBJ whole genome shotgun (WGS) entry which is preliminary data.</text>
</comment>
<protein>
    <submittedName>
        <fullName evidence="1">Uncharacterized protein</fullName>
    </submittedName>
</protein>
<dbReference type="EMBL" id="JAGFNK010000811">
    <property type="protein sequence ID" value="KAI9439387.1"/>
    <property type="molecule type" value="Genomic_DNA"/>
</dbReference>
<reference evidence="1" key="1">
    <citation type="submission" date="2021-03" db="EMBL/GenBank/DDBJ databases">
        <title>Evolutionary priming and transition to the ectomycorrhizal habit in an iconic lineage of mushroom-forming fungi: is preadaptation a requirement?</title>
        <authorList>
            <consortium name="DOE Joint Genome Institute"/>
            <person name="Looney B.P."/>
            <person name="Miyauchi S."/>
            <person name="Morin E."/>
            <person name="Drula E."/>
            <person name="Courty P.E."/>
            <person name="Chicoki N."/>
            <person name="Fauchery L."/>
            <person name="Kohler A."/>
            <person name="Kuo A."/>
            <person name="LaButti K."/>
            <person name="Pangilinan J."/>
            <person name="Lipzen A."/>
            <person name="Riley R."/>
            <person name="Andreopoulos W."/>
            <person name="He G."/>
            <person name="Johnson J."/>
            <person name="Barry K.W."/>
            <person name="Grigoriev I.V."/>
            <person name="Nagy L."/>
            <person name="Hibbett D."/>
            <person name="Henrissat B."/>
            <person name="Matheny P.B."/>
            <person name="Labbe J."/>
            <person name="Martin A.F."/>
        </authorList>
    </citation>
    <scope>NUCLEOTIDE SEQUENCE</scope>
    <source>
        <strain evidence="1">BPL698</strain>
    </source>
</reference>
<name>A0ACC0TT44_9AGAM</name>
<proteinExistence type="predicted"/>
<evidence type="ECO:0000313" key="1">
    <source>
        <dbReference type="EMBL" id="KAI9439387.1"/>
    </source>
</evidence>
<gene>
    <name evidence="1" type="ORF">F5148DRAFT_1260102</name>
</gene>
<dbReference type="Proteomes" id="UP001207468">
    <property type="component" value="Unassembled WGS sequence"/>
</dbReference>
<accession>A0ACC0TT44</accession>
<organism evidence="1 2">
    <name type="scientific">Russula earlei</name>
    <dbReference type="NCBI Taxonomy" id="71964"/>
    <lineage>
        <taxon>Eukaryota</taxon>
        <taxon>Fungi</taxon>
        <taxon>Dikarya</taxon>
        <taxon>Basidiomycota</taxon>
        <taxon>Agaricomycotina</taxon>
        <taxon>Agaricomycetes</taxon>
        <taxon>Russulales</taxon>
        <taxon>Russulaceae</taxon>
        <taxon>Russula</taxon>
    </lineage>
</organism>
<keyword evidence="2" id="KW-1185">Reference proteome</keyword>
<sequence length="541" mass="61804">MSANRAYSLSPSGPKKISHSRRLRNLRHKISSLFYGFVRPLFSSTSGPSSRVNGLSKGSEIRRRVQGQMTIERLPDDVLIDIFDFYANGYLVLDVFDVNDENGMARWRMLVQVCQRWRRLVFASPRRLGLVLKYNGKRPMREMLDIWPVLPIEIRVRALGRPWGKPHARNIVEGLKSEGCCDRVREIHLDQFPSSHWDGFVAAMQRPFPRLTKLRVRRFGMDSAVLPISDSFLGGSASHLQQLGLRNMVLPFPAAQRLLLTAENLVKLYLWNTPDAGYFSPEAIATCLSAMPRLRHLILQFDSPRRRPTERPPPLTRSVIPVLTYLDFEGAHEYLDDLLARIDAPLLRVLQICSFKDLMFDVPHLHRFISNAELLRTLNHLDVSFSSYSVFLQLVGFAGMAPLMLTIPCTQSDRQLSSLARVCRSPHPPFSTLEHLRIIDDRRSPPQWGDDTENIHWLDFLHPFAALKNLFINEVVAPRIGHALQDLARERTTKLLPALKNIYVSQFGPSDPVQEAIGQFVAERQRSGHPVVVHRWDGNLT</sequence>
<evidence type="ECO:0000313" key="2">
    <source>
        <dbReference type="Proteomes" id="UP001207468"/>
    </source>
</evidence>